<evidence type="ECO:0000256" key="2">
    <source>
        <dbReference type="ARBA" id="ARBA00008276"/>
    </source>
</evidence>
<evidence type="ECO:0000256" key="15">
    <source>
        <dbReference type="PIRSR" id="PIRSR038895-1"/>
    </source>
</evidence>
<keyword evidence="10 16" id="KW-0460">Magnesium</keyword>
<evidence type="ECO:0000256" key="17">
    <source>
        <dbReference type="SAM" id="MobiDB-lite"/>
    </source>
</evidence>
<evidence type="ECO:0000313" key="18">
    <source>
        <dbReference type="EMBL" id="KAK1695185.1"/>
    </source>
</evidence>
<dbReference type="PANTHER" id="PTHR11136">
    <property type="entry name" value="FOLYLPOLYGLUTAMATE SYNTHASE-RELATED"/>
    <property type="match status" value="1"/>
</dbReference>
<dbReference type="Gene3D" id="3.40.1190.10">
    <property type="entry name" value="Mur-like, catalytic domain"/>
    <property type="match status" value="1"/>
</dbReference>
<dbReference type="InterPro" id="IPR018109">
    <property type="entry name" value="Folylpolyglutamate_synth_CS"/>
</dbReference>
<proteinExistence type="inferred from homology"/>
<evidence type="ECO:0000256" key="13">
    <source>
        <dbReference type="ARBA" id="ARBA00047493"/>
    </source>
</evidence>
<dbReference type="GO" id="GO:0004326">
    <property type="term" value="F:tetrahydrofolylpolyglutamate synthase activity"/>
    <property type="evidence" value="ECO:0007669"/>
    <property type="project" value="UniProtKB-EC"/>
</dbReference>
<comment type="cofactor">
    <cofactor evidence="14">
        <name>a monovalent cation</name>
        <dbReference type="ChEBI" id="CHEBI:60242"/>
    </cofactor>
    <text evidence="14">A monovalent cation.</text>
</comment>
<dbReference type="GO" id="GO:0006730">
    <property type="term" value="P:one-carbon metabolic process"/>
    <property type="evidence" value="ECO:0007669"/>
    <property type="project" value="UniProtKB-KW"/>
</dbReference>
<dbReference type="InterPro" id="IPR001645">
    <property type="entry name" value="Folylpolyglutamate_synth"/>
</dbReference>
<comment type="similarity">
    <text evidence="2 14">Belongs to the folylpolyglutamate synthase family.</text>
</comment>
<dbReference type="Proteomes" id="UP001231189">
    <property type="component" value="Unassembled WGS sequence"/>
</dbReference>
<evidence type="ECO:0000256" key="9">
    <source>
        <dbReference type="ARBA" id="ARBA00022840"/>
    </source>
</evidence>
<evidence type="ECO:0000256" key="5">
    <source>
        <dbReference type="ARBA" id="ARBA00022563"/>
    </source>
</evidence>
<dbReference type="GO" id="GO:0005524">
    <property type="term" value="F:ATP binding"/>
    <property type="evidence" value="ECO:0007669"/>
    <property type="project" value="UniProtKB-KW"/>
</dbReference>
<reference evidence="18" key="1">
    <citation type="submission" date="2023-07" db="EMBL/GenBank/DDBJ databases">
        <title>A chromosome-level genome assembly of Lolium multiflorum.</title>
        <authorList>
            <person name="Chen Y."/>
            <person name="Copetti D."/>
            <person name="Kolliker R."/>
            <person name="Studer B."/>
        </authorList>
    </citation>
    <scope>NUCLEOTIDE SEQUENCE</scope>
    <source>
        <strain evidence="18">02402/16</strain>
        <tissue evidence="18">Leaf</tissue>
    </source>
</reference>
<feature type="binding site" evidence="16">
    <location>
        <position position="246"/>
    </location>
    <ligand>
        <name>Mg(2+)</name>
        <dbReference type="ChEBI" id="CHEBI:18420"/>
        <label>1</label>
    </ligand>
</feature>
<protein>
    <recommendedName>
        <fullName evidence="4 14">Folylpolyglutamate synthase</fullName>
        <ecNumber evidence="3 14">6.3.2.17</ecNumber>
    </recommendedName>
    <alternativeName>
        <fullName evidence="12 14">Folylpoly-gamma-glutamate synthetase</fullName>
    </alternativeName>
    <alternativeName>
        <fullName evidence="11 14">Tetrahydrofolylpolyglutamate synthase</fullName>
    </alternativeName>
</protein>
<dbReference type="GO" id="GO:0046872">
    <property type="term" value="F:metal ion binding"/>
    <property type="evidence" value="ECO:0007669"/>
    <property type="project" value="UniProtKB-KW"/>
</dbReference>
<dbReference type="PANTHER" id="PTHR11136:SF6">
    <property type="entry name" value="FOLYLPOLYGLUTAMATE SYNTHASE"/>
    <property type="match status" value="1"/>
</dbReference>
<keyword evidence="9 15" id="KW-0067">ATP-binding</keyword>
<dbReference type="EC" id="6.3.2.17" evidence="3 14"/>
<evidence type="ECO:0000256" key="6">
    <source>
        <dbReference type="ARBA" id="ARBA00022598"/>
    </source>
</evidence>
<dbReference type="SUPFAM" id="SSF53244">
    <property type="entry name" value="MurD-like peptide ligases, peptide-binding domain"/>
    <property type="match status" value="1"/>
</dbReference>
<evidence type="ECO:0000256" key="3">
    <source>
        <dbReference type="ARBA" id="ARBA00013025"/>
    </source>
</evidence>
<dbReference type="PROSITE" id="PS01012">
    <property type="entry name" value="FOLYLPOLYGLU_SYNT_2"/>
    <property type="match status" value="1"/>
</dbReference>
<keyword evidence="8 15" id="KW-0547">Nucleotide-binding</keyword>
<keyword evidence="19" id="KW-1185">Reference proteome</keyword>
<dbReference type="InterPro" id="IPR036565">
    <property type="entry name" value="Mur-like_cat_sf"/>
</dbReference>
<comment type="catalytic activity">
    <reaction evidence="13 14">
        <text>(6S)-5,6,7,8-tetrahydrofolyl-(gamma-L-Glu)(n) + L-glutamate + ATP = (6S)-5,6,7,8-tetrahydrofolyl-(gamma-L-Glu)(n+1) + ADP + phosphate + H(+)</text>
        <dbReference type="Rhea" id="RHEA:10580"/>
        <dbReference type="Rhea" id="RHEA-COMP:14738"/>
        <dbReference type="Rhea" id="RHEA-COMP:14740"/>
        <dbReference type="ChEBI" id="CHEBI:15378"/>
        <dbReference type="ChEBI" id="CHEBI:29985"/>
        <dbReference type="ChEBI" id="CHEBI:30616"/>
        <dbReference type="ChEBI" id="CHEBI:43474"/>
        <dbReference type="ChEBI" id="CHEBI:141005"/>
        <dbReference type="ChEBI" id="CHEBI:456216"/>
        <dbReference type="EC" id="6.3.2.17"/>
    </reaction>
</comment>
<feature type="binding site" evidence="15">
    <location>
        <position position="394"/>
    </location>
    <ligand>
        <name>ATP</name>
        <dbReference type="ChEBI" id="CHEBI:30616"/>
    </ligand>
</feature>
<comment type="pathway">
    <text evidence="1 14">Cofactor biosynthesis; tetrahydrofolylpolyglutamate biosynthesis.</text>
</comment>
<dbReference type="InterPro" id="IPR036615">
    <property type="entry name" value="Mur_ligase_C_dom_sf"/>
</dbReference>
<dbReference type="Gene3D" id="3.90.190.20">
    <property type="entry name" value="Mur ligase, C-terminal domain"/>
    <property type="match status" value="1"/>
</dbReference>
<dbReference type="FunFam" id="3.40.1190.10:FF:000017">
    <property type="entry name" value="Folylpolyglutamate synthase"/>
    <property type="match status" value="1"/>
</dbReference>
<evidence type="ECO:0000256" key="4">
    <source>
        <dbReference type="ARBA" id="ARBA00018660"/>
    </source>
</evidence>
<feature type="compositionally biased region" description="Low complexity" evidence="17">
    <location>
        <begin position="19"/>
        <end position="31"/>
    </location>
</feature>
<feature type="binding site" evidence="15">
    <location>
        <position position="419"/>
    </location>
    <ligand>
        <name>ATP</name>
        <dbReference type="ChEBI" id="CHEBI:30616"/>
    </ligand>
</feature>
<name>A0AAD8TW68_LOLMU</name>
<comment type="function">
    <text evidence="14">Catalyzes conversion of folates to polyglutamate derivatives allowing concentration of folate compounds in the cell and the intracellular retention of these cofactors, which are important substrates for most of the folate-dependent enzymes that are involved in one-carbon transfer reactions involved in purine, pyrimidine and amino acid synthesis.</text>
</comment>
<dbReference type="EMBL" id="JAUUTY010000001">
    <property type="protein sequence ID" value="KAK1695185.1"/>
    <property type="molecule type" value="Genomic_DNA"/>
</dbReference>
<dbReference type="NCBIfam" id="TIGR01499">
    <property type="entry name" value="folC"/>
    <property type="match status" value="1"/>
</dbReference>
<dbReference type="SUPFAM" id="SSF53623">
    <property type="entry name" value="MurD-like peptide ligases, catalytic domain"/>
    <property type="match status" value="1"/>
</dbReference>
<dbReference type="PIRSF" id="PIRSF038895">
    <property type="entry name" value="FPGS"/>
    <property type="match status" value="1"/>
</dbReference>
<evidence type="ECO:0000313" key="19">
    <source>
        <dbReference type="Proteomes" id="UP001231189"/>
    </source>
</evidence>
<evidence type="ECO:0000256" key="14">
    <source>
        <dbReference type="PIRNR" id="PIRNR038895"/>
    </source>
</evidence>
<evidence type="ECO:0000256" key="1">
    <source>
        <dbReference type="ARBA" id="ARBA00005150"/>
    </source>
</evidence>
<dbReference type="GO" id="GO:0005829">
    <property type="term" value="C:cytosol"/>
    <property type="evidence" value="ECO:0007669"/>
    <property type="project" value="TreeGrafter"/>
</dbReference>
<dbReference type="AlphaFoldDB" id="A0AAD8TW68"/>
<dbReference type="FunFam" id="3.90.190.20:FF:000011">
    <property type="entry name" value="Folylpolyglutamate synthase"/>
    <property type="match status" value="1"/>
</dbReference>
<dbReference type="GO" id="GO:0005739">
    <property type="term" value="C:mitochondrion"/>
    <property type="evidence" value="ECO:0007669"/>
    <property type="project" value="TreeGrafter"/>
</dbReference>
<dbReference type="InterPro" id="IPR023600">
    <property type="entry name" value="Folylpolyglutamate_synth_euk"/>
</dbReference>
<comment type="caution">
    <text evidence="18">The sequence shown here is derived from an EMBL/GenBank/DDBJ whole genome shotgun (WGS) entry which is preliminary data.</text>
</comment>
<feature type="binding site" evidence="16">
    <location>
        <position position="177"/>
    </location>
    <ligand>
        <name>Mg(2+)</name>
        <dbReference type="ChEBI" id="CHEBI:18420"/>
        <label>1</label>
    </ligand>
</feature>
<keyword evidence="6 14" id="KW-0436">Ligase</keyword>
<evidence type="ECO:0000256" key="10">
    <source>
        <dbReference type="ARBA" id="ARBA00022842"/>
    </source>
</evidence>
<sequence length="593" mass="64894">MRASGGASPRPAPPKRRGSASPTTTTTSTATKLPVRGASSSSLAMPAPRLAHLRRLLALHSPPPHPLAPSPVRPQPLLLPRAMAGAAHAGVATGSAEYEEVLRCLSSLITQKVRADTGNRGNQWALMSKYLQILELEEPIARLKVVHVAGTKGKGSTCTFAESILRSCGFRTGLFTSPHLIDVRERFRLDGLDISEEKFIRYFWWCWNKLKVKTGDDIPMPAYFRFLALLAFKIFSDEQVDVAVLEVGLGGKYDATNVVKAPVVCGISSLGYDHMEILGNTLGEIAREKAGILKKGIPAYTVPQPAEAMSVLKQRASELGVSIQVVPPLDPRQLEDQPLGLHGEHQYMNAGLAVALANTWLERQGHLDRIHVKDHGTLPDQFIKGLSIACLHGRAQIVPDPQVNSEYKDTSCPLVFYLDGAHSPESMEICAKWFTHVTEKDITQPGPLEQPRSSSNSKKILLFNCMSVRDPQRLLPRLLDTCAQKGLHFDQALFVPNQSQYSKVGSHASPPSGREQIDLSWQLSLQTVWENLLHGEKGLNGPSSSGTSLVFESLPSAIKWLRKTSRENQSTSCQVLVTGSLHLVGDVLRLIKT</sequence>
<keyword evidence="7 16" id="KW-0479">Metal-binding</keyword>
<accession>A0AAD8TW68</accession>
<evidence type="ECO:0000256" key="16">
    <source>
        <dbReference type="PIRSR" id="PIRSR038895-2"/>
    </source>
</evidence>
<evidence type="ECO:0000256" key="8">
    <source>
        <dbReference type="ARBA" id="ARBA00022741"/>
    </source>
</evidence>
<feature type="binding site" evidence="16">
    <location>
        <position position="274"/>
    </location>
    <ligand>
        <name>Mg(2+)</name>
        <dbReference type="ChEBI" id="CHEBI:18420"/>
        <label>1</label>
    </ligand>
</feature>
<evidence type="ECO:0000256" key="7">
    <source>
        <dbReference type="ARBA" id="ARBA00022723"/>
    </source>
</evidence>
<feature type="region of interest" description="Disordered" evidence="17">
    <location>
        <begin position="1"/>
        <end position="45"/>
    </location>
</feature>
<evidence type="ECO:0000256" key="12">
    <source>
        <dbReference type="ARBA" id="ARBA00030876"/>
    </source>
</evidence>
<keyword evidence="5 14" id="KW-0554">One-carbon metabolism</keyword>
<evidence type="ECO:0000256" key="11">
    <source>
        <dbReference type="ARBA" id="ARBA00030592"/>
    </source>
</evidence>
<gene>
    <name evidence="18" type="ORF">QYE76_011882</name>
</gene>
<organism evidence="18 19">
    <name type="scientific">Lolium multiflorum</name>
    <name type="common">Italian ryegrass</name>
    <name type="synonym">Lolium perenne subsp. multiflorum</name>
    <dbReference type="NCBI Taxonomy" id="4521"/>
    <lineage>
        <taxon>Eukaryota</taxon>
        <taxon>Viridiplantae</taxon>
        <taxon>Streptophyta</taxon>
        <taxon>Embryophyta</taxon>
        <taxon>Tracheophyta</taxon>
        <taxon>Spermatophyta</taxon>
        <taxon>Magnoliopsida</taxon>
        <taxon>Liliopsida</taxon>
        <taxon>Poales</taxon>
        <taxon>Poaceae</taxon>
        <taxon>BOP clade</taxon>
        <taxon>Pooideae</taxon>
        <taxon>Poodae</taxon>
        <taxon>Poeae</taxon>
        <taxon>Poeae Chloroplast Group 2 (Poeae type)</taxon>
        <taxon>Loliodinae</taxon>
        <taxon>Loliinae</taxon>
        <taxon>Lolium</taxon>
    </lineage>
</organism>